<evidence type="ECO:0000259" key="2">
    <source>
        <dbReference type="Pfam" id="PF07331"/>
    </source>
</evidence>
<dbReference type="RefSeq" id="WP_093045068.1">
    <property type="nucleotide sequence ID" value="NZ_FNQR01000008.1"/>
</dbReference>
<organism evidence="3 4">
    <name type="scientific">Thalassobacillus cyri</name>
    <dbReference type="NCBI Taxonomy" id="571932"/>
    <lineage>
        <taxon>Bacteria</taxon>
        <taxon>Bacillati</taxon>
        <taxon>Bacillota</taxon>
        <taxon>Bacilli</taxon>
        <taxon>Bacillales</taxon>
        <taxon>Bacillaceae</taxon>
        <taxon>Thalassobacillus</taxon>
    </lineage>
</organism>
<dbReference type="InterPro" id="IPR009936">
    <property type="entry name" value="DUF1468"/>
</dbReference>
<evidence type="ECO:0000313" key="3">
    <source>
        <dbReference type="EMBL" id="SEA78640.1"/>
    </source>
</evidence>
<feature type="transmembrane region" description="Helical" evidence="1">
    <location>
        <begin position="21"/>
        <end position="39"/>
    </location>
</feature>
<dbReference type="OrthoDB" id="2886209at2"/>
<evidence type="ECO:0000313" key="4">
    <source>
        <dbReference type="Proteomes" id="UP000198584"/>
    </source>
</evidence>
<feature type="transmembrane region" description="Helical" evidence="1">
    <location>
        <begin position="80"/>
        <end position="99"/>
    </location>
</feature>
<sequence>MNDFLTLEFKFSESHTVFPKIVLSILVMLLILIVINQVIQRYKDGKLTDFNFKFFTGNYDKLKFYGTVALLIGYGLTLELLGFLLSSILFMFLIMLLYIGNLKRKAILLSLANSILTSFIIWFVFGQMFDITLP</sequence>
<reference evidence="3 4" key="1">
    <citation type="submission" date="2016-10" db="EMBL/GenBank/DDBJ databases">
        <authorList>
            <person name="de Groot N.N."/>
        </authorList>
    </citation>
    <scope>NUCLEOTIDE SEQUENCE [LARGE SCALE GENOMIC DNA]</scope>
    <source>
        <strain evidence="3 4">CCM7597</strain>
    </source>
</reference>
<name>A0A1H4E245_9BACI</name>
<gene>
    <name evidence="3" type="ORF">SAMN05421743_10889</name>
</gene>
<keyword evidence="1" id="KW-0812">Transmembrane</keyword>
<keyword evidence="4" id="KW-1185">Reference proteome</keyword>
<evidence type="ECO:0000256" key="1">
    <source>
        <dbReference type="SAM" id="Phobius"/>
    </source>
</evidence>
<accession>A0A1H4E245</accession>
<feature type="transmembrane region" description="Helical" evidence="1">
    <location>
        <begin position="106"/>
        <end position="125"/>
    </location>
</feature>
<dbReference type="STRING" id="571932.SAMN05421743_10889"/>
<keyword evidence="1" id="KW-0472">Membrane</keyword>
<dbReference type="Pfam" id="PF07331">
    <property type="entry name" value="TctB"/>
    <property type="match status" value="1"/>
</dbReference>
<dbReference type="Proteomes" id="UP000198584">
    <property type="component" value="Unassembled WGS sequence"/>
</dbReference>
<feature type="domain" description="DUF1468" evidence="2">
    <location>
        <begin position="17"/>
        <end position="134"/>
    </location>
</feature>
<dbReference type="AlphaFoldDB" id="A0A1H4E245"/>
<protein>
    <submittedName>
        <fullName evidence="3">Tripartite tricarboxylate transporter TctB family protein</fullName>
    </submittedName>
</protein>
<keyword evidence="1" id="KW-1133">Transmembrane helix</keyword>
<proteinExistence type="predicted"/>
<dbReference type="EMBL" id="FNQR01000008">
    <property type="protein sequence ID" value="SEA78640.1"/>
    <property type="molecule type" value="Genomic_DNA"/>
</dbReference>